<sequence>MTTPGRRDPVQEGRAGESPDTAAPMTFALTTDAPPMESVLARYDSVGWSAYTSDPETLGRALHGSSHVVCAWDGDRLVGPARVISDGATIAYLQDVLVHPGLHQRGIGRRLVQAAFEPFAAVHQKVLLTDDDDSQRAFYTALGFTETHDVGPSPVRAYVRFDG</sequence>
<dbReference type="Pfam" id="PF13508">
    <property type="entry name" value="Acetyltransf_7"/>
    <property type="match status" value="1"/>
</dbReference>
<feature type="compositionally biased region" description="Basic and acidic residues" evidence="1">
    <location>
        <begin position="1"/>
        <end position="17"/>
    </location>
</feature>
<protein>
    <submittedName>
        <fullName evidence="3">Acetyltransferase (GNAT) domain-containing protein</fullName>
    </submittedName>
</protein>
<dbReference type="Proteomes" id="UP000198881">
    <property type="component" value="Unassembled WGS sequence"/>
</dbReference>
<dbReference type="PANTHER" id="PTHR43233">
    <property type="entry name" value="FAMILY N-ACETYLTRANSFERASE, PUTATIVE (AFU_ORTHOLOGUE AFUA_6G03350)-RELATED"/>
    <property type="match status" value="1"/>
</dbReference>
<dbReference type="PANTHER" id="PTHR43233:SF1">
    <property type="entry name" value="FAMILY N-ACETYLTRANSFERASE, PUTATIVE (AFU_ORTHOLOGUE AFUA_6G03350)-RELATED"/>
    <property type="match status" value="1"/>
</dbReference>
<gene>
    <name evidence="3" type="ORF">SAMN04487966_10552</name>
</gene>
<keyword evidence="3" id="KW-0808">Transferase</keyword>
<proteinExistence type="predicted"/>
<evidence type="ECO:0000313" key="3">
    <source>
        <dbReference type="EMBL" id="SFV22855.1"/>
    </source>
</evidence>
<accession>A0A1I7MLP9</accession>
<dbReference type="Gene3D" id="3.40.630.30">
    <property type="match status" value="1"/>
</dbReference>
<reference evidence="3 4" key="1">
    <citation type="submission" date="2016-10" db="EMBL/GenBank/DDBJ databases">
        <authorList>
            <person name="de Groot N.N."/>
        </authorList>
    </citation>
    <scope>NUCLEOTIDE SEQUENCE [LARGE SCALE GENOMIC DNA]</scope>
    <source>
        <strain evidence="3 4">CGMCC 1.7054</strain>
    </source>
</reference>
<dbReference type="AlphaFoldDB" id="A0A1I7MLP9"/>
<feature type="region of interest" description="Disordered" evidence="1">
    <location>
        <begin position="1"/>
        <end position="23"/>
    </location>
</feature>
<dbReference type="EMBL" id="FPCG01000005">
    <property type="protein sequence ID" value="SFV22855.1"/>
    <property type="molecule type" value="Genomic_DNA"/>
</dbReference>
<keyword evidence="4" id="KW-1185">Reference proteome</keyword>
<dbReference type="CDD" id="cd04301">
    <property type="entry name" value="NAT_SF"/>
    <property type="match status" value="1"/>
</dbReference>
<dbReference type="InterPro" id="IPR053144">
    <property type="entry name" value="Acetyltransferase_Butenolide"/>
</dbReference>
<dbReference type="GO" id="GO:0016747">
    <property type="term" value="F:acyltransferase activity, transferring groups other than amino-acyl groups"/>
    <property type="evidence" value="ECO:0007669"/>
    <property type="project" value="InterPro"/>
</dbReference>
<evidence type="ECO:0000313" key="4">
    <source>
        <dbReference type="Proteomes" id="UP000198881"/>
    </source>
</evidence>
<evidence type="ECO:0000259" key="2">
    <source>
        <dbReference type="PROSITE" id="PS51186"/>
    </source>
</evidence>
<dbReference type="InterPro" id="IPR000182">
    <property type="entry name" value="GNAT_dom"/>
</dbReference>
<dbReference type="SUPFAM" id="SSF55729">
    <property type="entry name" value="Acyl-CoA N-acyltransferases (Nat)"/>
    <property type="match status" value="1"/>
</dbReference>
<name>A0A1I7MLP9_9MICC</name>
<evidence type="ECO:0000256" key="1">
    <source>
        <dbReference type="SAM" id="MobiDB-lite"/>
    </source>
</evidence>
<organism evidence="3 4">
    <name type="scientific">Micrococcus terreus</name>
    <dbReference type="NCBI Taxonomy" id="574650"/>
    <lineage>
        <taxon>Bacteria</taxon>
        <taxon>Bacillati</taxon>
        <taxon>Actinomycetota</taxon>
        <taxon>Actinomycetes</taxon>
        <taxon>Micrococcales</taxon>
        <taxon>Micrococcaceae</taxon>
        <taxon>Micrococcus</taxon>
    </lineage>
</organism>
<dbReference type="PROSITE" id="PS51186">
    <property type="entry name" value="GNAT"/>
    <property type="match status" value="1"/>
</dbReference>
<dbReference type="STRING" id="574650.SAMN04487966_10552"/>
<feature type="domain" description="N-acetyltransferase" evidence="2">
    <location>
        <begin position="24"/>
        <end position="162"/>
    </location>
</feature>
<dbReference type="InterPro" id="IPR016181">
    <property type="entry name" value="Acyl_CoA_acyltransferase"/>
</dbReference>